<accession>A0ABQ9H233</accession>
<proteinExistence type="predicted"/>
<organism evidence="1 2">
    <name type="scientific">Dryococelus australis</name>
    <dbReference type="NCBI Taxonomy" id="614101"/>
    <lineage>
        <taxon>Eukaryota</taxon>
        <taxon>Metazoa</taxon>
        <taxon>Ecdysozoa</taxon>
        <taxon>Arthropoda</taxon>
        <taxon>Hexapoda</taxon>
        <taxon>Insecta</taxon>
        <taxon>Pterygota</taxon>
        <taxon>Neoptera</taxon>
        <taxon>Polyneoptera</taxon>
        <taxon>Phasmatodea</taxon>
        <taxon>Verophasmatodea</taxon>
        <taxon>Anareolatae</taxon>
        <taxon>Phasmatidae</taxon>
        <taxon>Eurycanthinae</taxon>
        <taxon>Dryococelus</taxon>
    </lineage>
</organism>
<name>A0ABQ9H233_9NEOP</name>
<comment type="caution">
    <text evidence="1">The sequence shown here is derived from an EMBL/GenBank/DDBJ whole genome shotgun (WGS) entry which is preliminary data.</text>
</comment>
<evidence type="ECO:0000313" key="1">
    <source>
        <dbReference type="EMBL" id="KAJ8878369.1"/>
    </source>
</evidence>
<protein>
    <submittedName>
        <fullName evidence="1">Uncharacterized protein</fullName>
    </submittedName>
</protein>
<dbReference type="EMBL" id="JARBHB010000007">
    <property type="protein sequence ID" value="KAJ8878369.1"/>
    <property type="molecule type" value="Genomic_DNA"/>
</dbReference>
<dbReference type="Proteomes" id="UP001159363">
    <property type="component" value="Chromosome 6"/>
</dbReference>
<evidence type="ECO:0000313" key="2">
    <source>
        <dbReference type="Proteomes" id="UP001159363"/>
    </source>
</evidence>
<gene>
    <name evidence="1" type="ORF">PR048_018946</name>
</gene>
<reference evidence="1 2" key="1">
    <citation type="submission" date="2023-02" db="EMBL/GenBank/DDBJ databases">
        <title>LHISI_Scaffold_Assembly.</title>
        <authorList>
            <person name="Stuart O.P."/>
            <person name="Cleave R."/>
            <person name="Magrath M.J.L."/>
            <person name="Mikheyev A.S."/>
        </authorList>
    </citation>
    <scope>NUCLEOTIDE SEQUENCE [LARGE SCALE GENOMIC DNA]</scope>
    <source>
        <strain evidence="1">Daus_M_001</strain>
        <tissue evidence="1">Leg muscle</tissue>
    </source>
</reference>
<keyword evidence="2" id="KW-1185">Reference proteome</keyword>
<sequence length="153" mass="16777">MKELAPWWLLFSQNEKMPLTCLQSTQSSSTIRTVSSLSASRLITEAITFCGEQQVTLTGFLCLEKPPKKDGNFHVMVYFCANFGDNNLKEHIVNYSGNASHISTLIQNEIINVCGSPSDSLTTYRKLALGMDTLVRQVCVGSANLAGKLNGVQ</sequence>